<evidence type="ECO:0000313" key="3">
    <source>
        <dbReference type="Proteomes" id="UP000034588"/>
    </source>
</evidence>
<organism evidence="2 3">
    <name type="scientific">Candidatus Gottesmanbacteria bacterium GW2011_GWB1_49_7</name>
    <dbReference type="NCBI Taxonomy" id="1618448"/>
    <lineage>
        <taxon>Bacteria</taxon>
        <taxon>Candidatus Gottesmaniibacteriota</taxon>
    </lineage>
</organism>
<dbReference type="PROSITE" id="PS50012">
    <property type="entry name" value="RCC1_3"/>
    <property type="match status" value="1"/>
</dbReference>
<accession>A0A0G1Z1S8</accession>
<dbReference type="AlphaFoldDB" id="A0A0G1Z1S8"/>
<protein>
    <submittedName>
        <fullName evidence="2">RCC1 (Regulator of Chromosome Condensation) repeat domain protein</fullName>
    </submittedName>
</protein>
<proteinExistence type="predicted"/>
<gene>
    <name evidence="2" type="ORF">UY48_C0010G0001</name>
</gene>
<evidence type="ECO:0000313" key="2">
    <source>
        <dbReference type="EMBL" id="KKW12649.1"/>
    </source>
</evidence>
<dbReference type="Gene3D" id="2.130.10.30">
    <property type="entry name" value="Regulator of chromosome condensation 1/beta-lactamase-inhibitor protein II"/>
    <property type="match status" value="1"/>
</dbReference>
<sequence>MLNLSTSQQTILDSDTKAASWLFDVTDRNLNRYYWSTKSFTLAAVPVVWAAGVAWGAGVIWDPGVARDYSFKIMDFNSLTLARPKTEIGIVPPNEISFSVNNPGSAYSPDDFEDGSLRLTLMASDNGGDLSKIRAWLYKIKLVSAAYQQLSFNCEDFFQQFVEGNYPGIQNSVPSAAIIWATGIAWGAGIVWDNGNSGAAQLYGLTVHDVFPNTDGVGEFSDYVCIPLPFGTAYVPIRPALIGADWYYVIGPTIANGVAVTYDIQKVRSPRDFSVKYEYTETFTQTTKTSADGYLFQVFTAELSAAPTNGLYSNGEAYYDLPTKFTRSDTALMTNHADVLSYVLQDIGIDASRLDTSTFEAAAETYDAWGLQLNGAFWKVTTREKALMSILSQCHSTLVIGEKIALKVLDSTSVKTLTAADIIKPQEIGAGSFRNTKLTRLLSDSGTVKYSPSDNSQDGQVTALVATKLTKQNIFDDPLKMPFVQDGTIARNLARLYFQRKLLKKAEQRVIVKGTCLGLEPSDFVTITGDNYGGEHDVIIDAMTIHKDLSIDLVCTEFTDSIENYPMEASESQATLWTWGYNLYGQLGDGTIIHKSSPVQVGAMTTWATVAGGSNHSVA</sequence>
<dbReference type="Pfam" id="PF00415">
    <property type="entry name" value="RCC1"/>
    <property type="match status" value="1"/>
</dbReference>
<keyword evidence="1" id="KW-0472">Membrane</keyword>
<name>A0A0G1Z1S8_9BACT</name>
<keyword evidence="1" id="KW-0812">Transmembrane</keyword>
<dbReference type="Proteomes" id="UP000034588">
    <property type="component" value="Unassembled WGS sequence"/>
</dbReference>
<dbReference type="SUPFAM" id="SSF50985">
    <property type="entry name" value="RCC1/BLIP-II"/>
    <property type="match status" value="1"/>
</dbReference>
<keyword evidence="1" id="KW-1133">Transmembrane helix</keyword>
<feature type="non-terminal residue" evidence="2">
    <location>
        <position position="619"/>
    </location>
</feature>
<reference evidence="2 3" key="1">
    <citation type="journal article" date="2015" name="Nature">
        <title>rRNA introns, odd ribosomes, and small enigmatic genomes across a large radiation of phyla.</title>
        <authorList>
            <person name="Brown C.T."/>
            <person name="Hug L.A."/>
            <person name="Thomas B.C."/>
            <person name="Sharon I."/>
            <person name="Castelle C.J."/>
            <person name="Singh A."/>
            <person name="Wilkins M.J."/>
            <person name="Williams K.H."/>
            <person name="Banfield J.F."/>
        </authorList>
    </citation>
    <scope>NUCLEOTIDE SEQUENCE [LARGE SCALE GENOMIC DNA]</scope>
</reference>
<comment type="caution">
    <text evidence="2">The sequence shown here is derived from an EMBL/GenBank/DDBJ whole genome shotgun (WGS) entry which is preliminary data.</text>
</comment>
<evidence type="ECO:0000256" key="1">
    <source>
        <dbReference type="SAM" id="Phobius"/>
    </source>
</evidence>
<dbReference type="EMBL" id="LCQD01000010">
    <property type="protein sequence ID" value="KKW12649.1"/>
    <property type="molecule type" value="Genomic_DNA"/>
</dbReference>
<dbReference type="InterPro" id="IPR000408">
    <property type="entry name" value="Reg_chr_condens"/>
</dbReference>
<feature type="transmembrane region" description="Helical" evidence="1">
    <location>
        <begin position="40"/>
        <end position="61"/>
    </location>
</feature>
<dbReference type="InterPro" id="IPR009091">
    <property type="entry name" value="RCC1/BLIP-II"/>
</dbReference>